<keyword evidence="1" id="KW-0547">Nucleotide-binding</keyword>
<dbReference type="Pfam" id="PF00176">
    <property type="entry name" value="SNF2-rel_dom"/>
    <property type="match status" value="1"/>
</dbReference>
<dbReference type="SUPFAM" id="SSF52540">
    <property type="entry name" value="P-loop containing nucleoside triphosphate hydrolases"/>
    <property type="match status" value="1"/>
</dbReference>
<dbReference type="InterPro" id="IPR038718">
    <property type="entry name" value="SNF2-like_sf"/>
</dbReference>
<reference evidence="4" key="1">
    <citation type="submission" date="2021-03" db="EMBL/GenBank/DDBJ databases">
        <title>Draft genome sequence of rust myrtle Austropuccinia psidii MF-1, a brazilian biotype.</title>
        <authorList>
            <person name="Quecine M.C."/>
            <person name="Pachon D.M.R."/>
            <person name="Bonatelli M.L."/>
            <person name="Correr F.H."/>
            <person name="Franceschini L.M."/>
            <person name="Leite T.F."/>
            <person name="Margarido G.R.A."/>
            <person name="Almeida C.A."/>
            <person name="Ferrarezi J.A."/>
            <person name="Labate C.A."/>
        </authorList>
    </citation>
    <scope>NUCLEOTIDE SEQUENCE</scope>
    <source>
        <strain evidence="4">MF-1</strain>
    </source>
</reference>
<keyword evidence="2" id="KW-0067">ATP-binding</keyword>
<dbReference type="InterPro" id="IPR027417">
    <property type="entry name" value="P-loop_NTPase"/>
</dbReference>
<dbReference type="OrthoDB" id="448448at2759"/>
<gene>
    <name evidence="4" type="ORF">O181_014672</name>
</gene>
<accession>A0A9Q3GQ21</accession>
<dbReference type="EMBL" id="AVOT02003935">
    <property type="protein sequence ID" value="MBW0474957.1"/>
    <property type="molecule type" value="Genomic_DNA"/>
</dbReference>
<evidence type="ECO:0000256" key="2">
    <source>
        <dbReference type="ARBA" id="ARBA00022840"/>
    </source>
</evidence>
<proteinExistence type="predicted"/>
<dbReference type="InterPro" id="IPR000330">
    <property type="entry name" value="SNF2_N"/>
</dbReference>
<evidence type="ECO:0000259" key="3">
    <source>
        <dbReference type="Pfam" id="PF00176"/>
    </source>
</evidence>
<dbReference type="Gene3D" id="3.40.50.10810">
    <property type="entry name" value="Tandem AAA-ATPase domain"/>
    <property type="match status" value="1"/>
</dbReference>
<name>A0A9Q3GQ21_9BASI</name>
<dbReference type="GO" id="GO:0005524">
    <property type="term" value="F:ATP binding"/>
    <property type="evidence" value="ECO:0007669"/>
    <property type="project" value="InterPro"/>
</dbReference>
<dbReference type="Proteomes" id="UP000765509">
    <property type="component" value="Unassembled WGS sequence"/>
</dbReference>
<feature type="domain" description="SNF2 N-terminal" evidence="3">
    <location>
        <begin position="2"/>
        <end position="95"/>
    </location>
</feature>
<evidence type="ECO:0000256" key="1">
    <source>
        <dbReference type="ARBA" id="ARBA00022741"/>
    </source>
</evidence>
<organism evidence="4 5">
    <name type="scientific">Austropuccinia psidii MF-1</name>
    <dbReference type="NCBI Taxonomy" id="1389203"/>
    <lineage>
        <taxon>Eukaryota</taxon>
        <taxon>Fungi</taxon>
        <taxon>Dikarya</taxon>
        <taxon>Basidiomycota</taxon>
        <taxon>Pucciniomycotina</taxon>
        <taxon>Pucciniomycetes</taxon>
        <taxon>Pucciniales</taxon>
        <taxon>Sphaerophragmiaceae</taxon>
        <taxon>Austropuccinia</taxon>
    </lineage>
</organism>
<dbReference type="AlphaFoldDB" id="A0A9Q3GQ21"/>
<protein>
    <recommendedName>
        <fullName evidence="3">SNF2 N-terminal domain-containing protein</fullName>
    </recommendedName>
</protein>
<comment type="caution">
    <text evidence="4">The sequence shown here is derived from an EMBL/GenBank/DDBJ whole genome shotgun (WGS) entry which is preliminary data.</text>
</comment>
<evidence type="ECO:0000313" key="5">
    <source>
        <dbReference type="Proteomes" id="UP000765509"/>
    </source>
</evidence>
<keyword evidence="5" id="KW-1185">Reference proteome</keyword>
<sequence length="100" mass="11290">MDFMGLGKTIQEIGLIVTSREWLITNPYCSRPDIIIYPRCVFTNSQLEISKHAQAGALKVNIYHDPTCPSLSKARILKCDIIITSYNTITQELKKTNTTT</sequence>
<evidence type="ECO:0000313" key="4">
    <source>
        <dbReference type="EMBL" id="MBW0474957.1"/>
    </source>
</evidence>